<dbReference type="EMBL" id="MW314850">
    <property type="protein sequence ID" value="QPO17088.1"/>
    <property type="molecule type" value="Genomic_DNA"/>
</dbReference>
<name>A0A7T1KSB4_9CAUD</name>
<sequence>MDPNAALEEIRLLADKSGTTDLVPAESDRLAELIAGLDRWLTGGGFLPTDWAR</sequence>
<keyword evidence="2" id="KW-1185">Reference proteome</keyword>
<protein>
    <submittedName>
        <fullName evidence="1">Uncharacterized protein</fullName>
    </submittedName>
</protein>
<evidence type="ECO:0000313" key="1">
    <source>
        <dbReference type="EMBL" id="QPO17088.1"/>
    </source>
</evidence>
<evidence type="ECO:0000313" key="2">
    <source>
        <dbReference type="Proteomes" id="UP000594820"/>
    </source>
</evidence>
<reference evidence="1 2" key="1">
    <citation type="submission" date="2020-12" db="EMBL/GenBank/DDBJ databases">
        <authorList>
            <person name="Mahalingham V.A."/>
            <person name="Abad L.A."/>
            <person name="Dennis E.A."/>
            <person name="Alston T.C."/>
            <person name="Buckley J.R."/>
            <person name="Cao N.T."/>
            <person name="Cole K.B."/>
            <person name="Davis H.C."/>
            <person name="Fisher D.E."/>
            <person name="Jennings A.R."/>
            <person name="Litwin A.R."/>
            <person name="McCartney J.B."/>
            <person name="Mitchell K.E."/>
            <person name="Nasser J.B."/>
            <person name="Paudel P."/>
            <person name="Richoux S.A."/>
            <person name="Sisung K.L."/>
            <person name="Smith M.L."/>
            <person name="Sonnier C.R."/>
            <person name="Underwood K.G."/>
            <person name="Hunter C.W."/>
            <person name="Gottschalck B.A."/>
            <person name="Wiggina Z.F."/>
            <person name="Spears T.J."/>
            <person name="Hancock A.M."/>
            <person name="Gissendanner C.R."/>
            <person name="Findley A.M."/>
            <person name="Garlena R.A."/>
            <person name="Russell D.A."/>
            <person name="Jacobs-Sera D."/>
            <person name="Hatfull G.F."/>
        </authorList>
    </citation>
    <scope>NUCLEOTIDE SEQUENCE [LARGE SCALE GENOMIC DNA]</scope>
</reference>
<gene>
    <name evidence="1" type="primary">10</name>
    <name evidence="1" type="ORF">SEA_LILBEANIE_10</name>
</gene>
<organism evidence="1 2">
    <name type="scientific">Gordonia phage Lilbeanie</name>
    <dbReference type="NCBI Taxonomy" id="2794947"/>
    <lineage>
        <taxon>Viruses</taxon>
        <taxon>Duplodnaviria</taxon>
        <taxon>Heunggongvirae</taxon>
        <taxon>Uroviricota</taxon>
        <taxon>Caudoviricetes</taxon>
        <taxon>Stackebrandtviridae</taxon>
        <taxon>Lilbeanievirus</taxon>
        <taxon>Lilbeanievirus lilbeanie</taxon>
    </lineage>
</organism>
<dbReference type="KEGG" id="vg:63027122"/>
<accession>A0A7T1KSB4</accession>
<dbReference type="GeneID" id="63027122"/>
<dbReference type="RefSeq" id="YP_010002571.1">
    <property type="nucleotide sequence ID" value="NC_053246.1"/>
</dbReference>
<dbReference type="Proteomes" id="UP000594820">
    <property type="component" value="Segment"/>
</dbReference>
<proteinExistence type="predicted"/>